<dbReference type="Proteomes" id="UP000541444">
    <property type="component" value="Unassembled WGS sequence"/>
</dbReference>
<comment type="caution">
    <text evidence="2">The sequence shown here is derived from an EMBL/GenBank/DDBJ whole genome shotgun (WGS) entry which is preliminary data.</text>
</comment>
<evidence type="ECO:0000256" key="1">
    <source>
        <dbReference type="SAM" id="MobiDB-lite"/>
    </source>
</evidence>
<organism evidence="2 3">
    <name type="scientific">Kingdonia uniflora</name>
    <dbReference type="NCBI Taxonomy" id="39325"/>
    <lineage>
        <taxon>Eukaryota</taxon>
        <taxon>Viridiplantae</taxon>
        <taxon>Streptophyta</taxon>
        <taxon>Embryophyta</taxon>
        <taxon>Tracheophyta</taxon>
        <taxon>Spermatophyta</taxon>
        <taxon>Magnoliopsida</taxon>
        <taxon>Ranunculales</taxon>
        <taxon>Circaeasteraceae</taxon>
        <taxon>Kingdonia</taxon>
    </lineage>
</organism>
<evidence type="ECO:0000313" key="3">
    <source>
        <dbReference type="Proteomes" id="UP000541444"/>
    </source>
</evidence>
<reference evidence="2 3" key="1">
    <citation type="journal article" date="2020" name="IScience">
        <title>Genome Sequencing of the Endangered Kingdonia uniflora (Circaeasteraceae, Ranunculales) Reveals Potential Mechanisms of Evolutionary Specialization.</title>
        <authorList>
            <person name="Sun Y."/>
            <person name="Deng T."/>
            <person name="Zhang A."/>
            <person name="Moore M.J."/>
            <person name="Landis J.B."/>
            <person name="Lin N."/>
            <person name="Zhang H."/>
            <person name="Zhang X."/>
            <person name="Huang J."/>
            <person name="Zhang X."/>
            <person name="Sun H."/>
            <person name="Wang H."/>
        </authorList>
    </citation>
    <scope>NUCLEOTIDE SEQUENCE [LARGE SCALE GENOMIC DNA]</scope>
    <source>
        <strain evidence="2">TB1705</strain>
        <tissue evidence="2">Leaf</tissue>
    </source>
</reference>
<accession>A0A7J7MQL1</accession>
<proteinExistence type="predicted"/>
<protein>
    <submittedName>
        <fullName evidence="2">Uncharacterized protein</fullName>
    </submittedName>
</protein>
<gene>
    <name evidence="2" type="ORF">GIB67_041666</name>
</gene>
<sequence>MPRDPMDEVDSFMTEPRREVTQEGDNIGKEAMATPMNLHWSQFQHLKSMEILFWNCKMNCVQLENCLHEAREQAHTHRCADRRASDYSTLRASAVKMRSLFERFRSCVTALGGVANFVDPLRVLAFSLGKQVTF</sequence>
<dbReference type="OrthoDB" id="1740786at2759"/>
<keyword evidence="3" id="KW-1185">Reference proteome</keyword>
<name>A0A7J7MQL1_9MAGN</name>
<feature type="region of interest" description="Disordered" evidence="1">
    <location>
        <begin position="1"/>
        <end position="23"/>
    </location>
</feature>
<dbReference type="EMBL" id="JACGCM010001281">
    <property type="protein sequence ID" value="KAF6157205.1"/>
    <property type="molecule type" value="Genomic_DNA"/>
</dbReference>
<evidence type="ECO:0000313" key="2">
    <source>
        <dbReference type="EMBL" id="KAF6157205.1"/>
    </source>
</evidence>
<dbReference type="AlphaFoldDB" id="A0A7J7MQL1"/>